<comment type="similarity">
    <text evidence="3">Belongs to the NUF2 family.</text>
</comment>
<evidence type="ECO:0000259" key="15">
    <source>
        <dbReference type="Pfam" id="PF18595"/>
    </source>
</evidence>
<dbReference type="InterPro" id="IPR041112">
    <property type="entry name" value="Nuf2_DHR10-like"/>
</dbReference>
<keyword evidence="7" id="KW-0995">Kinetochore</keyword>
<feature type="domain" description="Nuf2 DHR10-like" evidence="15">
    <location>
        <begin position="310"/>
        <end position="421"/>
    </location>
</feature>
<name>A0A9P7BEK8_9ASCO</name>
<evidence type="ECO:0000256" key="9">
    <source>
        <dbReference type="ARBA" id="ARBA00023242"/>
    </source>
</evidence>
<dbReference type="InterPro" id="IPR038275">
    <property type="entry name" value="Nuf2_N_sf"/>
</dbReference>
<organism evidence="16 17">
    <name type="scientific">Pichia californica</name>
    <dbReference type="NCBI Taxonomy" id="460514"/>
    <lineage>
        <taxon>Eukaryota</taxon>
        <taxon>Fungi</taxon>
        <taxon>Dikarya</taxon>
        <taxon>Ascomycota</taxon>
        <taxon>Saccharomycotina</taxon>
        <taxon>Pichiomycetes</taxon>
        <taxon>Pichiales</taxon>
        <taxon>Pichiaceae</taxon>
        <taxon>Pichia</taxon>
    </lineage>
</organism>
<dbReference type="GO" id="GO:0007052">
    <property type="term" value="P:mitotic spindle organization"/>
    <property type="evidence" value="ECO:0007669"/>
    <property type="project" value="TreeGrafter"/>
</dbReference>
<evidence type="ECO:0008006" key="18">
    <source>
        <dbReference type="Google" id="ProtNLM"/>
    </source>
</evidence>
<feature type="compositionally biased region" description="Acidic residues" evidence="13">
    <location>
        <begin position="97"/>
        <end position="113"/>
    </location>
</feature>
<keyword evidence="11" id="KW-0137">Centromere</keyword>
<dbReference type="Gene3D" id="1.10.418.60">
    <property type="entry name" value="Ncd80 complex, Nuf2 subunit"/>
    <property type="match status" value="1"/>
</dbReference>
<dbReference type="Pfam" id="PF03800">
    <property type="entry name" value="Nuf2"/>
    <property type="match status" value="1"/>
</dbReference>
<keyword evidence="5" id="KW-0132">Cell division</keyword>
<evidence type="ECO:0000256" key="11">
    <source>
        <dbReference type="ARBA" id="ARBA00023328"/>
    </source>
</evidence>
<sequence>MARASSLYRSSQQPSQIKAKYKFPILDPQELVLLYDTMGFDINESNIMKPTSLFMKSLIHQIMDKFLYISPHSIRDKVSKTGSNDEENDNNNHVNDNDNDNNDNDNNDDDENNNETQNSNGNGNFVKYDIKTSISIVACQRIMYRFLCDCGVDDFSIRDISKPDNSRLRIILSALINYARFREERMSDLDELMDKNDQVLDQYKQLVKQNKEIQTQIDKITTNLNNQSYTLDDLFNNNEKLENQLRDLRIIQKQLTDDHEKYRGEKTGLVNELENQSALYIETEKDLEEIRPYIKESPESIKELISKMKESENKESELLKQLENKLKNITISLDSFQFLIQDLNSLQKITDDLNVESVRSKSYDDKLKSLKNQTVETKEEASEYTRKMIQIERQLKHNEERISKLKSLYIEKMSSLQDKITTQNNEFNTLKSEKNLEDMDLSEKETQINDWTAKISEIHKQYEFECKEASFDLEKLNSKVLFYINEIKNKINESKDLL</sequence>
<evidence type="ECO:0000256" key="7">
    <source>
        <dbReference type="ARBA" id="ARBA00022838"/>
    </source>
</evidence>
<dbReference type="PANTHER" id="PTHR21650">
    <property type="entry name" value="MEMBRALIN/KINETOCHORE PROTEIN NUF2"/>
    <property type="match status" value="1"/>
</dbReference>
<evidence type="ECO:0000256" key="13">
    <source>
        <dbReference type="SAM" id="MobiDB-lite"/>
    </source>
</evidence>
<keyword evidence="9" id="KW-0539">Nucleus</keyword>
<dbReference type="GO" id="GO:0005634">
    <property type="term" value="C:nucleus"/>
    <property type="evidence" value="ECO:0007669"/>
    <property type="project" value="UniProtKB-SubCell"/>
</dbReference>
<evidence type="ECO:0000256" key="1">
    <source>
        <dbReference type="ARBA" id="ARBA00004123"/>
    </source>
</evidence>
<keyword evidence="4" id="KW-0158">Chromosome</keyword>
<evidence type="ECO:0000313" key="16">
    <source>
        <dbReference type="EMBL" id="KAG0686764.1"/>
    </source>
</evidence>
<evidence type="ECO:0000313" key="17">
    <source>
        <dbReference type="Proteomes" id="UP000697127"/>
    </source>
</evidence>
<evidence type="ECO:0000259" key="14">
    <source>
        <dbReference type="Pfam" id="PF03800"/>
    </source>
</evidence>
<feature type="coiled-coil region" evidence="12">
    <location>
        <begin position="360"/>
        <end position="433"/>
    </location>
</feature>
<dbReference type="EMBL" id="PUHW01000385">
    <property type="protein sequence ID" value="KAG0686764.1"/>
    <property type="molecule type" value="Genomic_DNA"/>
</dbReference>
<evidence type="ECO:0000256" key="12">
    <source>
        <dbReference type="SAM" id="Coils"/>
    </source>
</evidence>
<keyword evidence="8 12" id="KW-0175">Coiled coil</keyword>
<comment type="subcellular location">
    <subcellularLocation>
        <location evidence="2">Chromosome</location>
        <location evidence="2">Centromere</location>
        <location evidence="2">Kinetochore</location>
    </subcellularLocation>
    <subcellularLocation>
        <location evidence="1">Nucleus</location>
    </subcellularLocation>
</comment>
<dbReference type="GO" id="GO:0044877">
    <property type="term" value="F:protein-containing complex binding"/>
    <property type="evidence" value="ECO:0007669"/>
    <property type="project" value="TreeGrafter"/>
</dbReference>
<dbReference type="AlphaFoldDB" id="A0A9P7BEK8"/>
<evidence type="ECO:0000256" key="4">
    <source>
        <dbReference type="ARBA" id="ARBA00022454"/>
    </source>
</evidence>
<feature type="domain" description="Kinetochore protein Nuf2 N-terminal" evidence="14">
    <location>
        <begin position="20"/>
        <end position="196"/>
    </location>
</feature>
<dbReference type="Proteomes" id="UP000697127">
    <property type="component" value="Unassembled WGS sequence"/>
</dbReference>
<dbReference type="GO" id="GO:0031262">
    <property type="term" value="C:Ndc80 complex"/>
    <property type="evidence" value="ECO:0007669"/>
    <property type="project" value="InterPro"/>
</dbReference>
<evidence type="ECO:0000256" key="5">
    <source>
        <dbReference type="ARBA" id="ARBA00022618"/>
    </source>
</evidence>
<gene>
    <name evidence="16" type="ORF">C6P40_003413</name>
</gene>
<feature type="region of interest" description="Disordered" evidence="13">
    <location>
        <begin position="78"/>
        <end position="124"/>
    </location>
</feature>
<dbReference type="InterPro" id="IPR005549">
    <property type="entry name" value="Kinetochore_Nuf2_N"/>
</dbReference>
<keyword evidence="10" id="KW-0131">Cell cycle</keyword>
<dbReference type="GO" id="GO:0051315">
    <property type="term" value="P:attachment of mitotic spindle microtubules to kinetochore"/>
    <property type="evidence" value="ECO:0007669"/>
    <property type="project" value="TreeGrafter"/>
</dbReference>
<dbReference type="GO" id="GO:0045132">
    <property type="term" value="P:meiotic chromosome segregation"/>
    <property type="evidence" value="ECO:0007669"/>
    <property type="project" value="TreeGrafter"/>
</dbReference>
<dbReference type="GO" id="GO:0051301">
    <property type="term" value="P:cell division"/>
    <property type="evidence" value="ECO:0007669"/>
    <property type="project" value="UniProtKB-KW"/>
</dbReference>
<evidence type="ECO:0000256" key="6">
    <source>
        <dbReference type="ARBA" id="ARBA00022776"/>
    </source>
</evidence>
<feature type="coiled-coil region" evidence="12">
    <location>
        <begin position="189"/>
        <end position="332"/>
    </location>
</feature>
<dbReference type="PANTHER" id="PTHR21650:SF2">
    <property type="entry name" value="KINETOCHORE PROTEIN NUF2"/>
    <property type="match status" value="1"/>
</dbReference>
<evidence type="ECO:0000256" key="2">
    <source>
        <dbReference type="ARBA" id="ARBA00004629"/>
    </source>
</evidence>
<feature type="compositionally biased region" description="Low complexity" evidence="13">
    <location>
        <begin position="114"/>
        <end position="124"/>
    </location>
</feature>
<dbReference type="Pfam" id="PF18595">
    <property type="entry name" value="Nuf2_DHR10-like"/>
    <property type="match status" value="1"/>
</dbReference>
<proteinExistence type="inferred from homology"/>
<evidence type="ECO:0000256" key="8">
    <source>
        <dbReference type="ARBA" id="ARBA00023054"/>
    </source>
</evidence>
<comment type="caution">
    <text evidence="16">The sequence shown here is derived from an EMBL/GenBank/DDBJ whole genome shotgun (WGS) entry which is preliminary data.</text>
</comment>
<evidence type="ECO:0000256" key="3">
    <source>
        <dbReference type="ARBA" id="ARBA00005498"/>
    </source>
</evidence>
<reference evidence="16" key="1">
    <citation type="submission" date="2020-11" db="EMBL/GenBank/DDBJ databases">
        <title>Kefir isolates.</title>
        <authorList>
            <person name="Marcisauskas S."/>
            <person name="Kim Y."/>
            <person name="Blasche S."/>
        </authorList>
    </citation>
    <scope>NUCLEOTIDE SEQUENCE</scope>
    <source>
        <strain evidence="16">Olga-1</strain>
    </source>
</reference>
<accession>A0A9P7BEK8</accession>
<dbReference type="GO" id="GO:0051383">
    <property type="term" value="P:kinetochore organization"/>
    <property type="evidence" value="ECO:0007669"/>
    <property type="project" value="TreeGrafter"/>
</dbReference>
<keyword evidence="6" id="KW-0498">Mitosis</keyword>
<keyword evidence="17" id="KW-1185">Reference proteome</keyword>
<evidence type="ECO:0000256" key="10">
    <source>
        <dbReference type="ARBA" id="ARBA00023306"/>
    </source>
</evidence>
<protein>
    <recommendedName>
        <fullName evidence="18">Kinetochore protein NUF2</fullName>
    </recommendedName>
</protein>